<dbReference type="PANTHER" id="PTHR34853:SF5">
    <property type="entry name" value="LIP-DOMAIN-CONTAINING PROTEIN-RELATED"/>
    <property type="match status" value="1"/>
</dbReference>
<keyword evidence="4" id="KW-1185">Reference proteome</keyword>
<reference evidence="3 4" key="1">
    <citation type="submission" date="2019-04" db="EMBL/GenBank/DDBJ databases">
        <title>Friends and foes A comparative genomics study of 23 Aspergillus species from section Flavi.</title>
        <authorList>
            <consortium name="DOE Joint Genome Institute"/>
            <person name="Kjaerbolling I."/>
            <person name="Vesth T."/>
            <person name="Frisvad J.C."/>
            <person name="Nybo J.L."/>
            <person name="Theobald S."/>
            <person name="Kildgaard S."/>
            <person name="Isbrandt T."/>
            <person name="Kuo A."/>
            <person name="Sato A."/>
            <person name="Lyhne E.K."/>
            <person name="Kogle M.E."/>
            <person name="Wiebenga A."/>
            <person name="Kun R.S."/>
            <person name="Lubbers R.J."/>
            <person name="Makela M.R."/>
            <person name="Barry K."/>
            <person name="Chovatia M."/>
            <person name="Clum A."/>
            <person name="Daum C."/>
            <person name="Haridas S."/>
            <person name="He G."/>
            <person name="LaButti K."/>
            <person name="Lipzen A."/>
            <person name="Mondo S."/>
            <person name="Riley R."/>
            <person name="Salamov A."/>
            <person name="Simmons B.A."/>
            <person name="Magnuson J.K."/>
            <person name="Henrissat B."/>
            <person name="Mortensen U.H."/>
            <person name="Larsen T.O."/>
            <person name="Devries R.P."/>
            <person name="Grigoriev I.V."/>
            <person name="Machida M."/>
            <person name="Baker S.E."/>
            <person name="Andersen M.R."/>
        </authorList>
    </citation>
    <scope>NUCLEOTIDE SEQUENCE [LARGE SCALE GENOMIC DNA]</scope>
    <source>
        <strain evidence="3 4">CBS 151.66</strain>
    </source>
</reference>
<organism evidence="3 4">
    <name type="scientific">Aspergillus leporis</name>
    <dbReference type="NCBI Taxonomy" id="41062"/>
    <lineage>
        <taxon>Eukaryota</taxon>
        <taxon>Fungi</taxon>
        <taxon>Dikarya</taxon>
        <taxon>Ascomycota</taxon>
        <taxon>Pezizomycotina</taxon>
        <taxon>Eurotiomycetes</taxon>
        <taxon>Eurotiomycetidae</taxon>
        <taxon>Eurotiales</taxon>
        <taxon>Aspergillaceae</taxon>
        <taxon>Aspergillus</taxon>
        <taxon>Aspergillus subgen. Circumdati</taxon>
    </lineage>
</organism>
<keyword evidence="2" id="KW-0732">Signal</keyword>
<evidence type="ECO:0000256" key="2">
    <source>
        <dbReference type="PIRNR" id="PIRNR029171"/>
    </source>
</evidence>
<feature type="signal peptide" evidence="2">
    <location>
        <begin position="1"/>
        <end position="20"/>
    </location>
</feature>
<proteinExistence type="inferred from homology"/>
<feature type="chain" id="PRO_5025102495" evidence="2">
    <location>
        <begin position="21"/>
        <end position="453"/>
    </location>
</feature>
<dbReference type="Pfam" id="PF03583">
    <property type="entry name" value="LIP"/>
    <property type="match status" value="1"/>
</dbReference>
<evidence type="ECO:0000256" key="1">
    <source>
        <dbReference type="ARBA" id="ARBA00022801"/>
    </source>
</evidence>
<dbReference type="Gene3D" id="1.10.260.130">
    <property type="match status" value="1"/>
</dbReference>
<dbReference type="InterPro" id="IPR005152">
    <property type="entry name" value="Lipase_secreted"/>
</dbReference>
<dbReference type="Gene3D" id="3.40.50.1820">
    <property type="entry name" value="alpha/beta hydrolase"/>
    <property type="match status" value="1"/>
</dbReference>
<accession>A0A5N5WMS6</accession>
<comment type="similarity">
    <text evidence="2">Belongs to the AB hydrolase superfamily. Lipase family.</text>
</comment>
<gene>
    <name evidence="3" type="ORF">BDV29DRAFT_195624</name>
</gene>
<protein>
    <submittedName>
        <fullName evidence="3">Secretory lipase-domain-containing protein</fullName>
    </submittedName>
</protein>
<keyword evidence="1" id="KW-0378">Hydrolase</keyword>
<dbReference type="OrthoDB" id="2373480at2759"/>
<dbReference type="PIRSF" id="PIRSF029171">
    <property type="entry name" value="Esterase_LipA"/>
    <property type="match status" value="1"/>
</dbReference>
<dbReference type="SUPFAM" id="SSF53474">
    <property type="entry name" value="alpha/beta-Hydrolases"/>
    <property type="match status" value="1"/>
</dbReference>
<evidence type="ECO:0000313" key="4">
    <source>
        <dbReference type="Proteomes" id="UP000326565"/>
    </source>
</evidence>
<evidence type="ECO:0000313" key="3">
    <source>
        <dbReference type="EMBL" id="KAB8068480.1"/>
    </source>
</evidence>
<sequence>MPRPSFLLTPLLALIPLVSAIPAGLDARGSAPVLPANDPFYLPPKGFEVSKPGTILRHRTPPNPIAALGIAKANIEAAHQILYRTTDSHGNAIATVSTILIPHNADYSKLLSYQVAEDAADPNCAPSYAFQLKAAEDGALGLVAPQLELLFIGAALDKGWVVTVPDHLGPKAAFLANTLSGHAVLDNVRAALASSSFTDIASNPTIALWGYSGGSLASGFAAELHPTYAPELKMVGAALGGTVPKILPVIEAVNKGPFVGLVPSGVQGLANEYPEIEKLIQDGVKPSMMADFRKTKNMCLAGNAIHYLGKDIYNYTIDRNIFKEDTAAKVLNANAMGQHVPTIPLLVYKSVGDEISPVNDTDSLIKTYCQGGARVEYRRDDFSEHASLQITGSADAMIWLIDRMNNKPIKQECTTSTELTGLADPRALVAFGQEILVILKTILSGPIGPGMVG</sequence>
<dbReference type="EMBL" id="ML732390">
    <property type="protein sequence ID" value="KAB8068480.1"/>
    <property type="molecule type" value="Genomic_DNA"/>
</dbReference>
<name>A0A5N5WMS6_9EURO</name>
<dbReference type="GO" id="GO:0004806">
    <property type="term" value="F:triacylglycerol lipase activity"/>
    <property type="evidence" value="ECO:0007669"/>
    <property type="project" value="UniProtKB-UniRule"/>
</dbReference>
<dbReference type="GO" id="GO:0016042">
    <property type="term" value="P:lipid catabolic process"/>
    <property type="evidence" value="ECO:0007669"/>
    <property type="project" value="UniProtKB-UniRule"/>
</dbReference>
<dbReference type="AlphaFoldDB" id="A0A5N5WMS6"/>
<dbReference type="Proteomes" id="UP000326565">
    <property type="component" value="Unassembled WGS sequence"/>
</dbReference>
<dbReference type="InterPro" id="IPR029058">
    <property type="entry name" value="AB_hydrolase_fold"/>
</dbReference>
<dbReference type="PANTHER" id="PTHR34853">
    <property type="match status" value="1"/>
</dbReference>